<dbReference type="EMBL" id="BAAABZ010000019">
    <property type="protein sequence ID" value="GAA0527517.1"/>
    <property type="molecule type" value="Genomic_DNA"/>
</dbReference>
<gene>
    <name evidence="2" type="ORF">GCM10010390_32300</name>
</gene>
<protein>
    <recommendedName>
        <fullName evidence="4">ATP-binding protein</fullName>
    </recommendedName>
</protein>
<evidence type="ECO:0008006" key="4">
    <source>
        <dbReference type="Google" id="ProtNLM"/>
    </source>
</evidence>
<reference evidence="3" key="1">
    <citation type="journal article" date="2019" name="Int. J. Syst. Evol. Microbiol.">
        <title>The Global Catalogue of Microorganisms (GCM) 10K type strain sequencing project: providing services to taxonomists for standard genome sequencing and annotation.</title>
        <authorList>
            <consortium name="The Broad Institute Genomics Platform"/>
            <consortium name="The Broad Institute Genome Sequencing Center for Infectious Disease"/>
            <person name="Wu L."/>
            <person name="Ma J."/>
        </authorList>
    </citation>
    <scope>NUCLEOTIDE SEQUENCE [LARGE SCALE GENOMIC DNA]</scope>
    <source>
        <strain evidence="3">JCM 5052</strain>
    </source>
</reference>
<keyword evidence="3" id="KW-1185">Reference proteome</keyword>
<evidence type="ECO:0000313" key="2">
    <source>
        <dbReference type="EMBL" id="GAA0527517.1"/>
    </source>
</evidence>
<evidence type="ECO:0000256" key="1">
    <source>
        <dbReference type="SAM" id="MobiDB-lite"/>
    </source>
</evidence>
<dbReference type="Proteomes" id="UP001501576">
    <property type="component" value="Unassembled WGS sequence"/>
</dbReference>
<evidence type="ECO:0000313" key="3">
    <source>
        <dbReference type="Proteomes" id="UP001501576"/>
    </source>
</evidence>
<accession>A0ABP3MTS3</accession>
<name>A0ABP3MTS3_9ACTN</name>
<feature type="compositionally biased region" description="Basic and acidic residues" evidence="1">
    <location>
        <begin position="1"/>
        <end position="12"/>
    </location>
</feature>
<organism evidence="2 3">
    <name type="scientific">Streptomyces mordarskii</name>
    <dbReference type="NCBI Taxonomy" id="1226758"/>
    <lineage>
        <taxon>Bacteria</taxon>
        <taxon>Bacillati</taxon>
        <taxon>Actinomycetota</taxon>
        <taxon>Actinomycetes</taxon>
        <taxon>Kitasatosporales</taxon>
        <taxon>Streptomycetaceae</taxon>
        <taxon>Streptomyces</taxon>
    </lineage>
</organism>
<comment type="caution">
    <text evidence="2">The sequence shown here is derived from an EMBL/GenBank/DDBJ whole genome shotgun (WGS) entry which is preliminary data.</text>
</comment>
<sequence>MGKDPPSCRRGADGGTGHVAESGMGVGFRGRSGIISLVGECLRLGPTDERPVIMLLGPRGSGASEAHGALMEKFGPETPFAYINLGGEQSLLPRYALALLARQLERKLPRYRRSHFPRLTLGLLASDHQLRMTSLAEGRRNIRRELDAFQEQAEARYGDYLAAFFEVAGGAVGAPDGASTAALALLRDALRRGRRRLPGRKFTSSAAWYGGHPLLQSRDPWEALVELNLWRHDGDEDDQERLDRVLFSALLEDMRGNVRHSFMPRSYLLLLDNSHTEYGRRFLDLLIRARHDDAVVAGTDCDPLTVVASSNRWLPRWGPATGDQWPWRLRGPDRASLTDWTEHRPGRDSDDTWWYPLRLRDLNLDEVRIRIELELRRHPDLAPFARLAPFIHRLTAGLPRAVSQVLELFRHSTVPIEDGAEQDRWLRTLPDRTPREGEDTRTLVEAALDHLLRGFDPMERSALEECAAARDLSIGTRLLGSGDSLFGEVRGRWLLHSPGTVTPALHPWPRRLLLWRLAARPDDWDAVHELLAEHFRSEGRTVQEMYHRLAAERIDEVTGYLVARFPAVPSAQWISEFNTITAAPNRLGQAGGPLELLAGLAPEEPPEAVTTASVIRELITVRWVWSDPLADPGMRLNDMIADGFNQLSRLRRNDIVALFNEAERYRHWRHPLTRAGEG</sequence>
<feature type="region of interest" description="Disordered" evidence="1">
    <location>
        <begin position="1"/>
        <end position="22"/>
    </location>
</feature>
<proteinExistence type="predicted"/>